<dbReference type="PANTHER" id="PTHR40078:SF1">
    <property type="entry name" value="INTEGRAL MEMBRANE PROTEIN"/>
    <property type="match status" value="1"/>
</dbReference>
<dbReference type="PANTHER" id="PTHR40078">
    <property type="entry name" value="INTEGRAL MEMBRANE PROTEIN-RELATED"/>
    <property type="match status" value="1"/>
</dbReference>
<dbReference type="Pfam" id="PF19700">
    <property type="entry name" value="DUF6198"/>
    <property type="match status" value="1"/>
</dbReference>
<keyword evidence="1" id="KW-0472">Membrane</keyword>
<sequence>MSTSKHQLPSTPWSAQSHWKPSWLSLCVLIPSLFLFGVGEGLLVNASLGSAPWAVLAQGISLKTGSNIGWGTLGISIIVMLGWIPLKQKPGLGTILNMTLIALGLGLTVHYLPIPESLTLRLLSIIFAIVLIGVCSSFYLTCKMGSGPRDGLMVGIFQNTGWKIGKIRICIEIIVCFLGWLLGGIIGIGTLLFAFGVGWVIQFCLSLMAKYY</sequence>
<keyword evidence="3" id="KW-1185">Reference proteome</keyword>
<evidence type="ECO:0000313" key="3">
    <source>
        <dbReference type="Proteomes" id="UP000477651"/>
    </source>
</evidence>
<evidence type="ECO:0000313" key="2">
    <source>
        <dbReference type="EMBL" id="NEN75983.1"/>
    </source>
</evidence>
<evidence type="ECO:0000256" key="1">
    <source>
        <dbReference type="SAM" id="Phobius"/>
    </source>
</evidence>
<feature type="transmembrane region" description="Helical" evidence="1">
    <location>
        <begin position="67"/>
        <end position="84"/>
    </location>
</feature>
<dbReference type="RefSeq" id="WP_163764522.1">
    <property type="nucleotide sequence ID" value="NZ_JAAGYR010000011.1"/>
</dbReference>
<dbReference type="Proteomes" id="UP000477651">
    <property type="component" value="Unassembled WGS sequence"/>
</dbReference>
<name>A0A6L9Y6L1_9BURK</name>
<keyword evidence="1" id="KW-1133">Transmembrane helix</keyword>
<accession>A0A6L9Y6L1</accession>
<dbReference type="InterPro" id="IPR038750">
    <property type="entry name" value="YczE/YyaS-like"/>
</dbReference>
<dbReference type="AlphaFoldDB" id="A0A6L9Y6L1"/>
<protein>
    <submittedName>
        <fullName evidence="2">YitT family protein</fullName>
    </submittedName>
</protein>
<keyword evidence="1" id="KW-0812">Transmembrane</keyword>
<feature type="transmembrane region" description="Helical" evidence="1">
    <location>
        <begin position="118"/>
        <end position="140"/>
    </location>
</feature>
<reference evidence="2 3" key="1">
    <citation type="submission" date="2020-02" db="EMBL/GenBank/DDBJ databases">
        <title>Pelistega sp. NLN82 were isolated from wild rodents of the Hainan Island.</title>
        <authorList>
            <person name="Niu N."/>
            <person name="Zhou J."/>
        </authorList>
    </citation>
    <scope>NUCLEOTIDE SEQUENCE [LARGE SCALE GENOMIC DNA]</scope>
    <source>
        <strain evidence="2 3">NLN82</strain>
    </source>
</reference>
<feature type="transmembrane region" description="Helical" evidence="1">
    <location>
        <begin position="173"/>
        <end position="201"/>
    </location>
</feature>
<gene>
    <name evidence="2" type="ORF">F9B74_06555</name>
</gene>
<feature type="transmembrane region" description="Helical" evidence="1">
    <location>
        <begin position="91"/>
        <end position="112"/>
    </location>
</feature>
<dbReference type="EMBL" id="JAAGYR010000011">
    <property type="protein sequence ID" value="NEN75983.1"/>
    <property type="molecule type" value="Genomic_DNA"/>
</dbReference>
<proteinExistence type="predicted"/>
<organism evidence="2 3">
    <name type="scientific">Pelistega ratti</name>
    <dbReference type="NCBI Taxonomy" id="2652177"/>
    <lineage>
        <taxon>Bacteria</taxon>
        <taxon>Pseudomonadati</taxon>
        <taxon>Pseudomonadota</taxon>
        <taxon>Betaproteobacteria</taxon>
        <taxon>Burkholderiales</taxon>
        <taxon>Alcaligenaceae</taxon>
        <taxon>Pelistega</taxon>
    </lineage>
</organism>
<comment type="caution">
    <text evidence="2">The sequence shown here is derived from an EMBL/GenBank/DDBJ whole genome shotgun (WGS) entry which is preliminary data.</text>
</comment>